<accession>A0ABM7WMJ7</accession>
<evidence type="ECO:0000313" key="2">
    <source>
        <dbReference type="Proteomes" id="UP001320544"/>
    </source>
</evidence>
<dbReference type="EMBL" id="AP025564">
    <property type="protein sequence ID" value="BDE97621.1"/>
    <property type="molecule type" value="Genomic_DNA"/>
</dbReference>
<keyword evidence="2" id="KW-1185">Reference proteome</keyword>
<protein>
    <submittedName>
        <fullName evidence="1">Uncharacterized protein</fullName>
    </submittedName>
</protein>
<name>A0ABM7WMJ7_9ACTN</name>
<dbReference type="Proteomes" id="UP001320544">
    <property type="component" value="Chromosome"/>
</dbReference>
<reference evidence="1 2" key="1">
    <citation type="submission" date="2022-01" db="EMBL/GenBank/DDBJ databases">
        <title>Novel bile acid biosynthetic pathways are enriched in the microbiome of centenarians.</title>
        <authorList>
            <person name="Sato Y."/>
            <person name="Atarashi K."/>
            <person name="Plichta R.D."/>
            <person name="Arai Y."/>
            <person name="Sasajima S."/>
            <person name="Kearney M.S."/>
            <person name="Suda W."/>
            <person name="Takeshita K."/>
            <person name="Sasaki T."/>
            <person name="Okamoto S."/>
            <person name="Skelly N.A."/>
            <person name="Okamura Y."/>
            <person name="Vlamakis H."/>
            <person name="Li Y."/>
            <person name="Tanoue T."/>
            <person name="Takei H."/>
            <person name="Nittono H."/>
            <person name="Narushima S."/>
            <person name="Irie J."/>
            <person name="Itoh H."/>
            <person name="Moriya K."/>
            <person name="Sugiura Y."/>
            <person name="Suematsu M."/>
            <person name="Moritoki N."/>
            <person name="Shibata S."/>
            <person name="Littman R.D."/>
            <person name="Fischbach A.M."/>
            <person name="Uwamino Y."/>
            <person name="Inoue T."/>
            <person name="Honda A."/>
            <person name="Hattori M."/>
            <person name="Murai T."/>
            <person name="Xavier J.R."/>
            <person name="Hirose N."/>
            <person name="Honda K."/>
        </authorList>
    </citation>
    <scope>NUCLEOTIDE SEQUENCE [LARGE SCALE GENOMIC DNA]</scope>
    <source>
        <strain evidence="1 2">CE91-St30</strain>
    </source>
</reference>
<evidence type="ECO:0000313" key="1">
    <source>
        <dbReference type="EMBL" id="BDE97621.1"/>
    </source>
</evidence>
<organism evidence="1 2">
    <name type="scientific">Raoultibacter timonensis</name>
    <dbReference type="NCBI Taxonomy" id="1907662"/>
    <lineage>
        <taxon>Bacteria</taxon>
        <taxon>Bacillati</taxon>
        <taxon>Actinomycetota</taxon>
        <taxon>Coriobacteriia</taxon>
        <taxon>Eggerthellales</taxon>
        <taxon>Eggerthellaceae</taxon>
        <taxon>Raoultibacter</taxon>
    </lineage>
</organism>
<sequence>MATSPSSIIRFASSDVMLLNSGALISPWGSEASTASVDMQPSSATVDAIAVAKIATKRAFFKAPPFRKYLHDIAPTYYRTSFPLVNAYSFGGIMIVGSTHPI</sequence>
<gene>
    <name evidence="1" type="ORF">CE91St30_29540</name>
</gene>
<proteinExistence type="predicted"/>